<feature type="compositionally biased region" description="Polar residues" evidence="1">
    <location>
        <begin position="364"/>
        <end position="373"/>
    </location>
</feature>
<feature type="compositionally biased region" description="Polar residues" evidence="1">
    <location>
        <begin position="246"/>
        <end position="255"/>
    </location>
</feature>
<feature type="compositionally biased region" description="Polar residues" evidence="1">
    <location>
        <begin position="263"/>
        <end position="272"/>
    </location>
</feature>
<feature type="compositionally biased region" description="Low complexity" evidence="1">
    <location>
        <begin position="289"/>
        <end position="309"/>
    </location>
</feature>
<accession>A0AAW0YKJ4</accession>
<dbReference type="Proteomes" id="UP001388673">
    <property type="component" value="Unassembled WGS sequence"/>
</dbReference>
<keyword evidence="3" id="KW-1185">Reference proteome</keyword>
<evidence type="ECO:0000256" key="1">
    <source>
        <dbReference type="SAM" id="MobiDB-lite"/>
    </source>
</evidence>
<dbReference type="AlphaFoldDB" id="A0AAW0YKJ4"/>
<comment type="caution">
    <text evidence="2">The sequence shown here is derived from an EMBL/GenBank/DDBJ whole genome shotgun (WGS) entry which is preliminary data.</text>
</comment>
<proteinExistence type="predicted"/>
<reference evidence="2 3" key="1">
    <citation type="journal article" date="2024" name="bioRxiv">
        <title>Comparative genomics of Cryptococcus and Kwoniella reveals pathogenesis evolution and contrasting karyotype dynamics via intercentromeric recombination or chromosome fusion.</title>
        <authorList>
            <person name="Coelho M.A."/>
            <person name="David-Palma M."/>
            <person name="Shea T."/>
            <person name="Bowers K."/>
            <person name="McGinley-Smith S."/>
            <person name="Mohammad A.W."/>
            <person name="Gnirke A."/>
            <person name="Yurkov A.M."/>
            <person name="Nowrousian M."/>
            <person name="Sun S."/>
            <person name="Cuomo C.A."/>
            <person name="Heitman J."/>
        </authorList>
    </citation>
    <scope>NUCLEOTIDE SEQUENCE [LARGE SCALE GENOMIC DNA]</scope>
    <source>
        <strain evidence="2 3">CBS 13917</strain>
    </source>
</reference>
<dbReference type="RefSeq" id="XP_066800502.1">
    <property type="nucleotide sequence ID" value="XM_066948729.1"/>
</dbReference>
<feature type="compositionally biased region" description="Pro residues" evidence="1">
    <location>
        <begin position="347"/>
        <end position="356"/>
    </location>
</feature>
<organism evidence="2 3">
    <name type="scientific">Kwoniella newhampshirensis</name>
    <dbReference type="NCBI Taxonomy" id="1651941"/>
    <lineage>
        <taxon>Eukaryota</taxon>
        <taxon>Fungi</taxon>
        <taxon>Dikarya</taxon>
        <taxon>Basidiomycota</taxon>
        <taxon>Agaricomycotina</taxon>
        <taxon>Tremellomycetes</taxon>
        <taxon>Tremellales</taxon>
        <taxon>Cryptococcaceae</taxon>
        <taxon>Kwoniella</taxon>
    </lineage>
</organism>
<gene>
    <name evidence="2" type="ORF">IAR55_005638</name>
</gene>
<dbReference type="KEGG" id="kne:92182896"/>
<sequence length="413" mass="46621">MQIDHRQTLLLLISSSDRRSKMTGSASEHDDILLAVPWQVKSDQNGKSHLFKYARHPDRTGYIFLTTDLTSINNEILYGHSLQSRLLASTQLLDVDDQAQWDGYDDPFDKVDEGMKRLKSMMGGDWDEVQLEVKTDEDYDLVMVLRTNTFAWIFNLTEMKGRRPLALLSRHLLAPLTSLIAQDRSLRLTNPDFQERSMEVIAHKEIIRDLNRVRNDQSSDPGSRIVGDYEERTDDTPRRKGERVSRNTPTRSSKVFSPKGRTTKSGSLTSENSPPPTNRNVRSTHPRRISSPPSSEVSARPSSSTSTPPKGTKQPNSASRHRSRPSSTSPDAVPTPKPKLKTKRSTSPPPSNPAPIPSGDFKPPTQTQKSLSQKTKREREMEEEEEMEKRLLEMRKKMASGGGGKLGKRRLAR</sequence>
<name>A0AAW0YKJ4_9TREE</name>
<dbReference type="EMBL" id="JBCAWK010000011">
    <property type="protein sequence ID" value="KAK8846552.1"/>
    <property type="molecule type" value="Genomic_DNA"/>
</dbReference>
<feature type="compositionally biased region" description="Basic and acidic residues" evidence="1">
    <location>
        <begin position="227"/>
        <end position="245"/>
    </location>
</feature>
<evidence type="ECO:0000313" key="3">
    <source>
        <dbReference type="Proteomes" id="UP001388673"/>
    </source>
</evidence>
<protein>
    <submittedName>
        <fullName evidence="2">Uncharacterized protein</fullName>
    </submittedName>
</protein>
<evidence type="ECO:0000313" key="2">
    <source>
        <dbReference type="EMBL" id="KAK8846552.1"/>
    </source>
</evidence>
<feature type="region of interest" description="Disordered" evidence="1">
    <location>
        <begin position="212"/>
        <end position="388"/>
    </location>
</feature>
<dbReference type="GeneID" id="92182896"/>